<dbReference type="Proteomes" id="UP000015105">
    <property type="component" value="Chromosome 4D"/>
</dbReference>
<protein>
    <submittedName>
        <fullName evidence="1">Uncharacterized protein</fullName>
    </submittedName>
</protein>
<accession>A0A453I9Y8</accession>
<proteinExistence type="predicted"/>
<dbReference type="AlphaFoldDB" id="A0A453I9Y8"/>
<name>A0A453I9Y8_AEGTS</name>
<keyword evidence="2" id="KW-1185">Reference proteome</keyword>
<sequence>MDYLGMTEIPKMHIVKRWTKEARDILPEHLQHYQRDNIGATTLTFRHNQMYVQALELVRLGDASVKAYETLMVLFNQAPVLMAPFDMARDGLGLEDCVNSNGQRNGDEVKFSALKIRKTRFLGTTIRLSSWRLPVRRERQGGRRTVETKLRTRG</sequence>
<evidence type="ECO:0000313" key="2">
    <source>
        <dbReference type="Proteomes" id="UP000015105"/>
    </source>
</evidence>
<reference evidence="1" key="4">
    <citation type="submission" date="2019-03" db="UniProtKB">
        <authorList>
            <consortium name="EnsemblPlants"/>
        </authorList>
    </citation>
    <scope>IDENTIFICATION</scope>
</reference>
<reference evidence="2" key="1">
    <citation type="journal article" date="2014" name="Science">
        <title>Ancient hybridizations among the ancestral genomes of bread wheat.</title>
        <authorList>
            <consortium name="International Wheat Genome Sequencing Consortium,"/>
            <person name="Marcussen T."/>
            <person name="Sandve S.R."/>
            <person name="Heier L."/>
            <person name="Spannagl M."/>
            <person name="Pfeifer M."/>
            <person name="Jakobsen K.S."/>
            <person name="Wulff B.B."/>
            <person name="Steuernagel B."/>
            <person name="Mayer K.F."/>
            <person name="Olsen O.A."/>
        </authorList>
    </citation>
    <scope>NUCLEOTIDE SEQUENCE [LARGE SCALE GENOMIC DNA]</scope>
    <source>
        <strain evidence="2">cv. AL8/78</strain>
    </source>
</reference>
<evidence type="ECO:0000313" key="1">
    <source>
        <dbReference type="EnsemblPlants" id="AET4Gv20497500.9"/>
    </source>
</evidence>
<reference evidence="1" key="5">
    <citation type="journal article" date="2021" name="G3 (Bethesda)">
        <title>Aegilops tauschii genome assembly Aet v5.0 features greater sequence contiguity and improved annotation.</title>
        <authorList>
            <person name="Wang L."/>
            <person name="Zhu T."/>
            <person name="Rodriguez J.C."/>
            <person name="Deal K.R."/>
            <person name="Dubcovsky J."/>
            <person name="McGuire P.E."/>
            <person name="Lux T."/>
            <person name="Spannagl M."/>
            <person name="Mayer K.F.X."/>
            <person name="Baldrich P."/>
            <person name="Meyers B.C."/>
            <person name="Huo N."/>
            <person name="Gu Y.Q."/>
            <person name="Zhou H."/>
            <person name="Devos K.M."/>
            <person name="Bennetzen J.L."/>
            <person name="Unver T."/>
            <person name="Budak H."/>
            <person name="Gulick P.J."/>
            <person name="Galiba G."/>
            <person name="Kalapos B."/>
            <person name="Nelson D.R."/>
            <person name="Li P."/>
            <person name="You F.M."/>
            <person name="Luo M.C."/>
            <person name="Dvorak J."/>
        </authorList>
    </citation>
    <scope>NUCLEOTIDE SEQUENCE [LARGE SCALE GENOMIC DNA]</scope>
    <source>
        <strain evidence="1">cv. AL8/78</strain>
    </source>
</reference>
<dbReference type="Gramene" id="AET4Gv20497500.9">
    <property type="protein sequence ID" value="AET4Gv20497500.9"/>
    <property type="gene ID" value="AET4Gv20497500"/>
</dbReference>
<reference evidence="2" key="2">
    <citation type="journal article" date="2017" name="Nat. Plants">
        <title>The Aegilops tauschii genome reveals multiple impacts of transposons.</title>
        <authorList>
            <person name="Zhao G."/>
            <person name="Zou C."/>
            <person name="Li K."/>
            <person name="Wang K."/>
            <person name="Li T."/>
            <person name="Gao L."/>
            <person name="Zhang X."/>
            <person name="Wang H."/>
            <person name="Yang Z."/>
            <person name="Liu X."/>
            <person name="Jiang W."/>
            <person name="Mao L."/>
            <person name="Kong X."/>
            <person name="Jiao Y."/>
            <person name="Jia J."/>
        </authorList>
    </citation>
    <scope>NUCLEOTIDE SEQUENCE [LARGE SCALE GENOMIC DNA]</scope>
    <source>
        <strain evidence="2">cv. AL8/78</strain>
    </source>
</reference>
<dbReference type="EnsemblPlants" id="AET4Gv20497500.9">
    <property type="protein sequence ID" value="AET4Gv20497500.9"/>
    <property type="gene ID" value="AET4Gv20497500"/>
</dbReference>
<reference evidence="1" key="3">
    <citation type="journal article" date="2017" name="Nature">
        <title>Genome sequence of the progenitor of the wheat D genome Aegilops tauschii.</title>
        <authorList>
            <person name="Luo M.C."/>
            <person name="Gu Y.Q."/>
            <person name="Puiu D."/>
            <person name="Wang H."/>
            <person name="Twardziok S.O."/>
            <person name="Deal K.R."/>
            <person name="Huo N."/>
            <person name="Zhu T."/>
            <person name="Wang L."/>
            <person name="Wang Y."/>
            <person name="McGuire P.E."/>
            <person name="Liu S."/>
            <person name="Long H."/>
            <person name="Ramasamy R.K."/>
            <person name="Rodriguez J.C."/>
            <person name="Van S.L."/>
            <person name="Yuan L."/>
            <person name="Wang Z."/>
            <person name="Xia Z."/>
            <person name="Xiao L."/>
            <person name="Anderson O.D."/>
            <person name="Ouyang S."/>
            <person name="Liang Y."/>
            <person name="Zimin A.V."/>
            <person name="Pertea G."/>
            <person name="Qi P."/>
            <person name="Bennetzen J.L."/>
            <person name="Dai X."/>
            <person name="Dawson M.W."/>
            <person name="Muller H.G."/>
            <person name="Kugler K."/>
            <person name="Rivarola-Duarte L."/>
            <person name="Spannagl M."/>
            <person name="Mayer K.F.X."/>
            <person name="Lu F.H."/>
            <person name="Bevan M.W."/>
            <person name="Leroy P."/>
            <person name="Li P."/>
            <person name="You F.M."/>
            <person name="Sun Q."/>
            <person name="Liu Z."/>
            <person name="Lyons E."/>
            <person name="Wicker T."/>
            <person name="Salzberg S.L."/>
            <person name="Devos K.M."/>
            <person name="Dvorak J."/>
        </authorList>
    </citation>
    <scope>NUCLEOTIDE SEQUENCE [LARGE SCALE GENOMIC DNA]</scope>
    <source>
        <strain evidence="1">cv. AL8/78</strain>
    </source>
</reference>
<organism evidence="1 2">
    <name type="scientific">Aegilops tauschii subsp. strangulata</name>
    <name type="common">Goatgrass</name>
    <dbReference type="NCBI Taxonomy" id="200361"/>
    <lineage>
        <taxon>Eukaryota</taxon>
        <taxon>Viridiplantae</taxon>
        <taxon>Streptophyta</taxon>
        <taxon>Embryophyta</taxon>
        <taxon>Tracheophyta</taxon>
        <taxon>Spermatophyta</taxon>
        <taxon>Magnoliopsida</taxon>
        <taxon>Liliopsida</taxon>
        <taxon>Poales</taxon>
        <taxon>Poaceae</taxon>
        <taxon>BOP clade</taxon>
        <taxon>Pooideae</taxon>
        <taxon>Triticodae</taxon>
        <taxon>Triticeae</taxon>
        <taxon>Triticinae</taxon>
        <taxon>Aegilops</taxon>
    </lineage>
</organism>